<evidence type="ECO:0000313" key="1">
    <source>
        <dbReference type="EMBL" id="MPC46671.1"/>
    </source>
</evidence>
<keyword evidence="2" id="KW-1185">Reference proteome</keyword>
<proteinExistence type="predicted"/>
<accession>A0A5B7FHE5</accession>
<comment type="caution">
    <text evidence="1">The sequence shown here is derived from an EMBL/GenBank/DDBJ whole genome shotgun (WGS) entry which is preliminary data.</text>
</comment>
<evidence type="ECO:0000313" key="2">
    <source>
        <dbReference type="Proteomes" id="UP000324222"/>
    </source>
</evidence>
<reference evidence="1 2" key="1">
    <citation type="submission" date="2019-05" db="EMBL/GenBank/DDBJ databases">
        <title>Another draft genome of Portunus trituberculatus and its Hox gene families provides insights of decapod evolution.</title>
        <authorList>
            <person name="Jeong J.-H."/>
            <person name="Song I."/>
            <person name="Kim S."/>
            <person name="Choi T."/>
            <person name="Kim D."/>
            <person name="Ryu S."/>
            <person name="Kim W."/>
        </authorList>
    </citation>
    <scope>NUCLEOTIDE SEQUENCE [LARGE SCALE GENOMIC DNA]</scope>
    <source>
        <tissue evidence="1">Muscle</tissue>
    </source>
</reference>
<sequence length="119" mass="13448">MVGDMFTALADYDSASSTRISAFYSSRANKKKTWRSIEQQQTLLIHTHRSPVGACRLPADPRIRRATSSPQRPLASIRPSVRTFVASHHRHDCRSLRRVVGVLTPEPLRFSQCFVSEVV</sequence>
<protein>
    <submittedName>
        <fullName evidence="1">Uncharacterized protein</fullName>
    </submittedName>
</protein>
<name>A0A5B7FHE5_PORTR</name>
<dbReference type="Proteomes" id="UP000324222">
    <property type="component" value="Unassembled WGS sequence"/>
</dbReference>
<organism evidence="1 2">
    <name type="scientific">Portunus trituberculatus</name>
    <name type="common">Swimming crab</name>
    <name type="synonym">Neptunus trituberculatus</name>
    <dbReference type="NCBI Taxonomy" id="210409"/>
    <lineage>
        <taxon>Eukaryota</taxon>
        <taxon>Metazoa</taxon>
        <taxon>Ecdysozoa</taxon>
        <taxon>Arthropoda</taxon>
        <taxon>Crustacea</taxon>
        <taxon>Multicrustacea</taxon>
        <taxon>Malacostraca</taxon>
        <taxon>Eumalacostraca</taxon>
        <taxon>Eucarida</taxon>
        <taxon>Decapoda</taxon>
        <taxon>Pleocyemata</taxon>
        <taxon>Brachyura</taxon>
        <taxon>Eubrachyura</taxon>
        <taxon>Portunoidea</taxon>
        <taxon>Portunidae</taxon>
        <taxon>Portuninae</taxon>
        <taxon>Portunus</taxon>
    </lineage>
</organism>
<dbReference type="EMBL" id="VSRR010007318">
    <property type="protein sequence ID" value="MPC46671.1"/>
    <property type="molecule type" value="Genomic_DNA"/>
</dbReference>
<dbReference type="AlphaFoldDB" id="A0A5B7FHE5"/>
<gene>
    <name evidence="1" type="ORF">E2C01_040396</name>
</gene>